<evidence type="ECO:0000256" key="6">
    <source>
        <dbReference type="ARBA" id="ARBA00022840"/>
    </source>
</evidence>
<gene>
    <name evidence="8" type="primary">coaE</name>
    <name evidence="10" type="ORF">U472_03135</name>
</gene>
<evidence type="ECO:0000256" key="8">
    <source>
        <dbReference type="HAMAP-Rule" id="MF_00376"/>
    </source>
</evidence>
<dbReference type="Gene3D" id="3.40.50.300">
    <property type="entry name" value="P-loop containing nucleotide triphosphate hydrolases"/>
    <property type="match status" value="1"/>
</dbReference>
<dbReference type="NCBIfam" id="TIGR00152">
    <property type="entry name" value="dephospho-CoA kinase"/>
    <property type="match status" value="1"/>
</dbReference>
<evidence type="ECO:0000256" key="1">
    <source>
        <dbReference type="ARBA" id="ARBA00009018"/>
    </source>
</evidence>
<dbReference type="GO" id="GO:0015937">
    <property type="term" value="P:coenzyme A biosynthetic process"/>
    <property type="evidence" value="ECO:0007669"/>
    <property type="project" value="UniProtKB-UniRule"/>
</dbReference>
<dbReference type="SUPFAM" id="SSF52540">
    <property type="entry name" value="P-loop containing nucleoside triphosphate hydrolases"/>
    <property type="match status" value="1"/>
</dbReference>
<dbReference type="PANTHER" id="PTHR10695:SF46">
    <property type="entry name" value="BIFUNCTIONAL COENZYME A SYNTHASE-RELATED"/>
    <property type="match status" value="1"/>
</dbReference>
<reference evidence="11" key="1">
    <citation type="submission" date="2016-07" db="EMBL/GenBank/DDBJ databases">
        <authorList>
            <person name="Florea S."/>
            <person name="Webb J.S."/>
            <person name="Jaromczyk J."/>
            <person name="Schardl C.L."/>
        </authorList>
    </citation>
    <scope>NUCLEOTIDE SEQUENCE [LARGE SCALE GENOMIC DNA]</scope>
    <source>
        <strain evidence="11">Z6</strain>
    </source>
</reference>
<reference evidence="10 11" key="2">
    <citation type="submission" date="2016-08" db="EMBL/GenBank/DDBJ databases">
        <title>Orenia metallireducens sp. nov. strain Z6, a Novel Metal-reducing Firmicute from the Deep Subsurface.</title>
        <authorList>
            <person name="Maxim B.I."/>
            <person name="Kenneth K."/>
            <person name="Flynn T.M."/>
            <person name="Oloughlin E.J."/>
            <person name="Locke R.A."/>
            <person name="Weber J.R."/>
            <person name="Egan S.M."/>
            <person name="Mackie R.I."/>
            <person name="Cann I.K."/>
        </authorList>
    </citation>
    <scope>NUCLEOTIDE SEQUENCE [LARGE SCALE GENOMIC DNA]</scope>
    <source>
        <strain evidence="10 11">Z6</strain>
    </source>
</reference>
<comment type="function">
    <text evidence="8">Catalyzes the phosphorylation of the 3'-hydroxyl group of dephosphocoenzyme A to form coenzyme A.</text>
</comment>
<organism evidence="10 11">
    <name type="scientific">Orenia metallireducens</name>
    <dbReference type="NCBI Taxonomy" id="1413210"/>
    <lineage>
        <taxon>Bacteria</taxon>
        <taxon>Bacillati</taxon>
        <taxon>Bacillota</taxon>
        <taxon>Clostridia</taxon>
        <taxon>Halanaerobiales</taxon>
        <taxon>Halobacteroidaceae</taxon>
        <taxon>Orenia</taxon>
    </lineage>
</organism>
<dbReference type="InterPro" id="IPR001977">
    <property type="entry name" value="Depp_CoAkinase"/>
</dbReference>
<name>A0A1C0AAZ6_9FIRM</name>
<comment type="similarity">
    <text evidence="1 8">Belongs to the CoaE family.</text>
</comment>
<feature type="binding site" evidence="8">
    <location>
        <begin position="10"/>
        <end position="15"/>
    </location>
    <ligand>
        <name>ATP</name>
        <dbReference type="ChEBI" id="CHEBI:30616"/>
    </ligand>
</feature>
<protein>
    <recommendedName>
        <fullName evidence="8 9">Dephospho-CoA kinase</fullName>
        <ecNumber evidence="8 9">2.7.1.24</ecNumber>
    </recommendedName>
    <alternativeName>
        <fullName evidence="8">Dephosphocoenzyme A kinase</fullName>
    </alternativeName>
</protein>
<dbReference type="Pfam" id="PF01121">
    <property type="entry name" value="CoaE"/>
    <property type="match status" value="1"/>
</dbReference>
<evidence type="ECO:0000256" key="2">
    <source>
        <dbReference type="ARBA" id="ARBA00022490"/>
    </source>
</evidence>
<evidence type="ECO:0000256" key="4">
    <source>
        <dbReference type="ARBA" id="ARBA00022741"/>
    </source>
</evidence>
<evidence type="ECO:0000256" key="9">
    <source>
        <dbReference type="NCBIfam" id="TIGR00152"/>
    </source>
</evidence>
<dbReference type="PANTHER" id="PTHR10695">
    <property type="entry name" value="DEPHOSPHO-COA KINASE-RELATED"/>
    <property type="match status" value="1"/>
</dbReference>
<keyword evidence="4 8" id="KW-0547">Nucleotide-binding</keyword>
<dbReference type="GO" id="GO:0004140">
    <property type="term" value="F:dephospho-CoA kinase activity"/>
    <property type="evidence" value="ECO:0007669"/>
    <property type="project" value="UniProtKB-UniRule"/>
</dbReference>
<comment type="catalytic activity">
    <reaction evidence="8">
        <text>3'-dephospho-CoA + ATP = ADP + CoA + H(+)</text>
        <dbReference type="Rhea" id="RHEA:18245"/>
        <dbReference type="ChEBI" id="CHEBI:15378"/>
        <dbReference type="ChEBI" id="CHEBI:30616"/>
        <dbReference type="ChEBI" id="CHEBI:57287"/>
        <dbReference type="ChEBI" id="CHEBI:57328"/>
        <dbReference type="ChEBI" id="CHEBI:456216"/>
        <dbReference type="EC" id="2.7.1.24"/>
    </reaction>
</comment>
<evidence type="ECO:0000313" key="11">
    <source>
        <dbReference type="Proteomes" id="UP000093514"/>
    </source>
</evidence>
<dbReference type="Proteomes" id="UP000093514">
    <property type="component" value="Unassembled WGS sequence"/>
</dbReference>
<comment type="subcellular location">
    <subcellularLocation>
        <location evidence="8">Cytoplasm</location>
    </subcellularLocation>
</comment>
<evidence type="ECO:0000256" key="3">
    <source>
        <dbReference type="ARBA" id="ARBA00022679"/>
    </source>
</evidence>
<dbReference type="AlphaFoldDB" id="A0A1C0AAZ6"/>
<comment type="pathway">
    <text evidence="8">Cofactor biosynthesis; coenzyme A biosynthesis; CoA from (R)-pantothenate: step 5/5.</text>
</comment>
<keyword evidence="3 8" id="KW-0808">Transferase</keyword>
<proteinExistence type="inferred from homology"/>
<dbReference type="GO" id="GO:0005524">
    <property type="term" value="F:ATP binding"/>
    <property type="evidence" value="ECO:0007669"/>
    <property type="project" value="UniProtKB-UniRule"/>
</dbReference>
<dbReference type="PROSITE" id="PS51219">
    <property type="entry name" value="DPCK"/>
    <property type="match status" value="1"/>
</dbReference>
<comment type="caution">
    <text evidence="10">The sequence shown here is derived from an EMBL/GenBank/DDBJ whole genome shotgun (WGS) entry which is preliminary data.</text>
</comment>
<accession>A0A1C0AAZ6</accession>
<dbReference type="GO" id="GO:0005737">
    <property type="term" value="C:cytoplasm"/>
    <property type="evidence" value="ECO:0007669"/>
    <property type="project" value="UniProtKB-SubCell"/>
</dbReference>
<keyword evidence="5 8" id="KW-0418">Kinase</keyword>
<evidence type="ECO:0000256" key="7">
    <source>
        <dbReference type="ARBA" id="ARBA00022993"/>
    </source>
</evidence>
<dbReference type="HAMAP" id="MF_00376">
    <property type="entry name" value="Dephospho_CoA_kinase"/>
    <property type="match status" value="1"/>
</dbReference>
<keyword evidence="2 8" id="KW-0963">Cytoplasm</keyword>
<dbReference type="EMBL" id="LWDV01000007">
    <property type="protein sequence ID" value="OCL27563.1"/>
    <property type="molecule type" value="Genomic_DNA"/>
</dbReference>
<dbReference type="OrthoDB" id="9812943at2"/>
<sequence length="201" mass="23175">MKVGLTGGIASGKSTVSKYLKELGAVIIDADKIAHSLMEPKKILWKRVVKEFGKEILLSNGTIDRKKLGGIIFNDSKAKKRLDKTTHPIIIAKIEEEMERLSKENDILIVDVPLLIEIDMIDFFDEVWLVYVDKDVQIKRLMTRDQIDYQKAIAKINSQMPLIKKKEYADRIINNNGTEEELKFEVIRVWQKISDIESEFK</sequence>
<dbReference type="CDD" id="cd02022">
    <property type="entry name" value="DPCK"/>
    <property type="match status" value="1"/>
</dbReference>
<dbReference type="InterPro" id="IPR027417">
    <property type="entry name" value="P-loop_NTPase"/>
</dbReference>
<dbReference type="RefSeq" id="WP_068715430.1">
    <property type="nucleotide sequence ID" value="NZ_LWDV01000007.1"/>
</dbReference>
<dbReference type="UniPathway" id="UPA00241">
    <property type="reaction ID" value="UER00356"/>
</dbReference>
<keyword evidence="7 8" id="KW-0173">Coenzyme A biosynthesis</keyword>
<dbReference type="FunFam" id="3.40.50.300:FF:000991">
    <property type="entry name" value="Dephospho-CoA kinase"/>
    <property type="match status" value="1"/>
</dbReference>
<evidence type="ECO:0000313" key="10">
    <source>
        <dbReference type="EMBL" id="OCL27563.1"/>
    </source>
</evidence>
<dbReference type="EC" id="2.7.1.24" evidence="8 9"/>
<evidence type="ECO:0000256" key="5">
    <source>
        <dbReference type="ARBA" id="ARBA00022777"/>
    </source>
</evidence>
<keyword evidence="6 8" id="KW-0067">ATP-binding</keyword>
<keyword evidence="11" id="KW-1185">Reference proteome</keyword>